<dbReference type="RefSeq" id="WP_012404423.1">
    <property type="nucleotide sequence ID" value="NC_010623.1"/>
</dbReference>
<dbReference type="EMBL" id="CP001044">
    <property type="protein sequence ID" value="ACC74259.1"/>
    <property type="molecule type" value="Genomic_DNA"/>
</dbReference>
<organism evidence="1 2">
    <name type="scientific">Paraburkholderia phymatum (strain DSM 17167 / CIP 108236 / LMG 21445 / STM815)</name>
    <name type="common">Burkholderia phymatum</name>
    <dbReference type="NCBI Taxonomy" id="391038"/>
    <lineage>
        <taxon>Bacteria</taxon>
        <taxon>Pseudomonadati</taxon>
        <taxon>Pseudomonadota</taxon>
        <taxon>Betaproteobacteria</taxon>
        <taxon>Burkholderiales</taxon>
        <taxon>Burkholderiaceae</taxon>
        <taxon>Paraburkholderia</taxon>
    </lineage>
</organism>
<proteinExistence type="predicted"/>
<reference evidence="2" key="1">
    <citation type="journal article" date="2014" name="Stand. Genomic Sci.">
        <title>Complete genome sequence of Burkholderia phymatum STM815(T), a broad host range and efficient nitrogen-fixing symbiont of Mimosa species.</title>
        <authorList>
            <person name="Moulin L."/>
            <person name="Klonowska A."/>
            <person name="Caroline B."/>
            <person name="Booth K."/>
            <person name="Vriezen J.A."/>
            <person name="Melkonian R."/>
            <person name="James E.K."/>
            <person name="Young J.P."/>
            <person name="Bena G."/>
            <person name="Hauser L."/>
            <person name="Land M."/>
            <person name="Kyrpides N."/>
            <person name="Bruce D."/>
            <person name="Chain P."/>
            <person name="Copeland A."/>
            <person name="Pitluck S."/>
            <person name="Woyke T."/>
            <person name="Lizotte-Waniewski M."/>
            <person name="Bristow J."/>
            <person name="Riley M."/>
        </authorList>
    </citation>
    <scope>NUCLEOTIDE SEQUENCE [LARGE SCALE GENOMIC DNA]</scope>
    <source>
        <strain evidence="2">DSM 17167 / CIP 108236 / LMG 21445 / STM815</strain>
    </source>
</reference>
<dbReference type="HOGENOM" id="CLU_2394151_0_0_4"/>
<sequence length="93" mass="10637">MHTSFVLEGAMRQSCEPYRGYQIDVEVRTTFSLSFTGMQRRYTVLWFIHACDEQAAPVASFPENVDFISESAAAEYGLRRARAFIDCMACQPR</sequence>
<evidence type="ECO:0000313" key="2">
    <source>
        <dbReference type="Proteomes" id="UP000001192"/>
    </source>
</evidence>
<name>B2JMC4_PARP8</name>
<gene>
    <name evidence="1" type="ordered locus">Bphy_5173</name>
</gene>
<dbReference type="OrthoDB" id="9115098at2"/>
<dbReference type="AlphaFoldDB" id="B2JMC4"/>
<evidence type="ECO:0000313" key="1">
    <source>
        <dbReference type="EMBL" id="ACC74259.1"/>
    </source>
</evidence>
<dbReference type="Proteomes" id="UP000001192">
    <property type="component" value="Chromosome 2"/>
</dbReference>
<keyword evidence="2" id="KW-1185">Reference proteome</keyword>
<accession>B2JMC4</accession>
<protein>
    <submittedName>
        <fullName evidence="1">Uncharacterized protein</fullName>
    </submittedName>
</protein>
<dbReference type="KEGG" id="bph:Bphy_5173"/>